<feature type="region of interest" description="Disordered" evidence="1">
    <location>
        <begin position="19"/>
        <end position="74"/>
    </location>
</feature>
<dbReference type="AlphaFoldDB" id="A0A2I0KRN3"/>
<evidence type="ECO:0000313" key="2">
    <source>
        <dbReference type="EMBL" id="PKI71139.1"/>
    </source>
</evidence>
<organism evidence="2 3">
    <name type="scientific">Punica granatum</name>
    <name type="common">Pomegranate</name>
    <dbReference type="NCBI Taxonomy" id="22663"/>
    <lineage>
        <taxon>Eukaryota</taxon>
        <taxon>Viridiplantae</taxon>
        <taxon>Streptophyta</taxon>
        <taxon>Embryophyta</taxon>
        <taxon>Tracheophyta</taxon>
        <taxon>Spermatophyta</taxon>
        <taxon>Magnoliopsida</taxon>
        <taxon>eudicotyledons</taxon>
        <taxon>Gunneridae</taxon>
        <taxon>Pentapetalae</taxon>
        <taxon>rosids</taxon>
        <taxon>malvids</taxon>
        <taxon>Myrtales</taxon>
        <taxon>Lythraceae</taxon>
        <taxon>Punica</taxon>
    </lineage>
</organism>
<evidence type="ECO:0000256" key="1">
    <source>
        <dbReference type="SAM" id="MobiDB-lite"/>
    </source>
</evidence>
<dbReference type="EMBL" id="PGOL01000396">
    <property type="protein sequence ID" value="PKI71139.1"/>
    <property type="molecule type" value="Genomic_DNA"/>
</dbReference>
<name>A0A2I0KRN3_PUNGR</name>
<feature type="compositionally biased region" description="Basic and acidic residues" evidence="1">
    <location>
        <begin position="45"/>
        <end position="68"/>
    </location>
</feature>
<accession>A0A2I0KRN3</accession>
<sequence>MITMSIDKLTSLLMGHDERRPMIHEQSTSAPVSGIFGPPPTKVNYADDRGRNGDPGKGKNKEKGRGRETGNGSGSGYCSHSVGFFGGGGGSFFDGYWNVQGSSVGGSSFQSYGRGTFQVEISTRTEFRDILDLDPSLSPEPFHLLGPLGPAHSEPSLVWHLLTAQLLHWFCARTATDPVTLPRFVSSDTFLMFRLILLELLLKDFMTLTGTWTWVPHIMSLPTLPT</sequence>
<comment type="caution">
    <text evidence="2">The sequence shown here is derived from an EMBL/GenBank/DDBJ whole genome shotgun (WGS) entry which is preliminary data.</text>
</comment>
<dbReference type="Proteomes" id="UP000233551">
    <property type="component" value="Unassembled WGS sequence"/>
</dbReference>
<proteinExistence type="predicted"/>
<protein>
    <submittedName>
        <fullName evidence="2">Uncharacterized protein</fullName>
    </submittedName>
</protein>
<evidence type="ECO:0000313" key="3">
    <source>
        <dbReference type="Proteomes" id="UP000233551"/>
    </source>
</evidence>
<gene>
    <name evidence="2" type="ORF">CRG98_008437</name>
</gene>
<reference evidence="2 3" key="1">
    <citation type="submission" date="2017-11" db="EMBL/GenBank/DDBJ databases">
        <title>De-novo sequencing of pomegranate (Punica granatum L.) genome.</title>
        <authorList>
            <person name="Akparov Z."/>
            <person name="Amiraslanov A."/>
            <person name="Hajiyeva S."/>
            <person name="Abbasov M."/>
            <person name="Kaur K."/>
            <person name="Hamwieh A."/>
            <person name="Solovyev V."/>
            <person name="Salamov A."/>
            <person name="Braich B."/>
            <person name="Kosarev P."/>
            <person name="Mahmoud A."/>
            <person name="Hajiyev E."/>
            <person name="Babayeva S."/>
            <person name="Izzatullayeva V."/>
            <person name="Mammadov A."/>
            <person name="Mammadov A."/>
            <person name="Sharifova S."/>
            <person name="Ojaghi J."/>
            <person name="Eynullazada K."/>
            <person name="Bayramov B."/>
            <person name="Abdulazimova A."/>
            <person name="Shahmuradov I."/>
        </authorList>
    </citation>
    <scope>NUCLEOTIDE SEQUENCE [LARGE SCALE GENOMIC DNA]</scope>
    <source>
        <strain evidence="3">cv. AG2017</strain>
        <tissue evidence="2">Leaf</tissue>
    </source>
</reference>
<keyword evidence="3" id="KW-1185">Reference proteome</keyword>